<dbReference type="EMBL" id="CM000762">
    <property type="protein sequence ID" value="KXG32750.1"/>
    <property type="molecule type" value="Genomic_DNA"/>
</dbReference>
<dbReference type="AlphaFoldDB" id="A0A1B6Q4B3"/>
<evidence type="ECO:0000313" key="1">
    <source>
        <dbReference type="EMBL" id="KXG32750.1"/>
    </source>
</evidence>
<accession>A0A1B6Q4B3</accession>
<evidence type="ECO:0000313" key="2">
    <source>
        <dbReference type="Proteomes" id="UP000000768"/>
    </source>
</evidence>
<proteinExistence type="predicted"/>
<sequence length="75" mass="8105">MAQTTFHSCKVEAPNTKLRGGGNLTVPAISRSSGCAFRALRRLRASFSQGWLIHDESHLPLLQDTKPHASTSDGS</sequence>
<organism evidence="1 2">
    <name type="scientific">Sorghum bicolor</name>
    <name type="common">Sorghum</name>
    <name type="synonym">Sorghum vulgare</name>
    <dbReference type="NCBI Taxonomy" id="4558"/>
    <lineage>
        <taxon>Eukaryota</taxon>
        <taxon>Viridiplantae</taxon>
        <taxon>Streptophyta</taxon>
        <taxon>Embryophyta</taxon>
        <taxon>Tracheophyta</taxon>
        <taxon>Spermatophyta</taxon>
        <taxon>Magnoliopsida</taxon>
        <taxon>Liliopsida</taxon>
        <taxon>Poales</taxon>
        <taxon>Poaceae</taxon>
        <taxon>PACMAD clade</taxon>
        <taxon>Panicoideae</taxon>
        <taxon>Andropogonodae</taxon>
        <taxon>Andropogoneae</taxon>
        <taxon>Sorghinae</taxon>
        <taxon>Sorghum</taxon>
    </lineage>
</organism>
<protein>
    <submittedName>
        <fullName evidence="1">Uncharacterized protein</fullName>
    </submittedName>
</protein>
<reference evidence="1 2" key="1">
    <citation type="journal article" date="2009" name="Nature">
        <title>The Sorghum bicolor genome and the diversification of grasses.</title>
        <authorList>
            <person name="Paterson A.H."/>
            <person name="Bowers J.E."/>
            <person name="Bruggmann R."/>
            <person name="Dubchak I."/>
            <person name="Grimwood J."/>
            <person name="Gundlach H."/>
            <person name="Haberer G."/>
            <person name="Hellsten U."/>
            <person name="Mitros T."/>
            <person name="Poliakov A."/>
            <person name="Schmutz J."/>
            <person name="Spannagl M."/>
            <person name="Tang H."/>
            <person name="Wang X."/>
            <person name="Wicker T."/>
            <person name="Bharti A.K."/>
            <person name="Chapman J."/>
            <person name="Feltus F.A."/>
            <person name="Gowik U."/>
            <person name="Grigoriev I.V."/>
            <person name="Lyons E."/>
            <person name="Maher C.A."/>
            <person name="Martis M."/>
            <person name="Narechania A."/>
            <person name="Otillar R.P."/>
            <person name="Penning B.W."/>
            <person name="Salamov A.A."/>
            <person name="Wang Y."/>
            <person name="Zhang L."/>
            <person name="Carpita N.C."/>
            <person name="Freeling M."/>
            <person name="Gingle A.R."/>
            <person name="Hash C.T."/>
            <person name="Keller B."/>
            <person name="Klein P."/>
            <person name="Kresovich S."/>
            <person name="McCann M.C."/>
            <person name="Ming R."/>
            <person name="Peterson D.G."/>
            <person name="Mehboob-ur-Rahman"/>
            <person name="Ware D."/>
            <person name="Westhoff P."/>
            <person name="Mayer K.F."/>
            <person name="Messing J."/>
            <person name="Rokhsar D.S."/>
        </authorList>
    </citation>
    <scope>NUCLEOTIDE SEQUENCE [LARGE SCALE GENOMIC DNA]</scope>
    <source>
        <strain evidence="2">cv. BTx623</strain>
    </source>
</reference>
<dbReference type="Proteomes" id="UP000000768">
    <property type="component" value="Chromosome 3"/>
</dbReference>
<name>A0A1B6Q4B3_SORBI</name>
<dbReference type="Gramene" id="KXG32750">
    <property type="protein sequence ID" value="KXG32750"/>
    <property type="gene ID" value="SORBI_3003G193300"/>
</dbReference>
<keyword evidence="2" id="KW-1185">Reference proteome</keyword>
<dbReference type="InParanoid" id="A0A1B6Q4B3"/>
<gene>
    <name evidence="1" type="ORF">SORBI_3003G193300</name>
</gene>
<reference evidence="2" key="2">
    <citation type="journal article" date="2018" name="Plant J.">
        <title>The Sorghum bicolor reference genome: improved assembly, gene annotations, a transcriptome atlas, and signatures of genome organization.</title>
        <authorList>
            <person name="McCormick R.F."/>
            <person name="Truong S.K."/>
            <person name="Sreedasyam A."/>
            <person name="Jenkins J."/>
            <person name="Shu S."/>
            <person name="Sims D."/>
            <person name="Kennedy M."/>
            <person name="Amirebrahimi M."/>
            <person name="Weers B.D."/>
            <person name="McKinley B."/>
            <person name="Mattison A."/>
            <person name="Morishige D.T."/>
            <person name="Grimwood J."/>
            <person name="Schmutz J."/>
            <person name="Mullet J.E."/>
        </authorList>
    </citation>
    <scope>NUCLEOTIDE SEQUENCE [LARGE SCALE GENOMIC DNA]</scope>
    <source>
        <strain evidence="2">cv. BTx623</strain>
    </source>
</reference>